<evidence type="ECO:0000256" key="2">
    <source>
        <dbReference type="ARBA" id="ARBA00006860"/>
    </source>
</evidence>
<dbReference type="InterPro" id="IPR002184">
    <property type="entry name" value="7TM_GPCR_serpentine_rcpt_Srb"/>
</dbReference>
<feature type="transmembrane region" description="Helical" evidence="6">
    <location>
        <begin position="181"/>
        <end position="203"/>
    </location>
</feature>
<evidence type="ECO:0000256" key="5">
    <source>
        <dbReference type="ARBA" id="ARBA00023136"/>
    </source>
</evidence>
<keyword evidence="8" id="KW-1185">Reference proteome</keyword>
<protein>
    <recommendedName>
        <fullName evidence="9">Serpentine receptor class gamma</fullName>
    </recommendedName>
</protein>
<evidence type="ECO:0000256" key="3">
    <source>
        <dbReference type="ARBA" id="ARBA00022692"/>
    </source>
</evidence>
<keyword evidence="5 6" id="KW-0472">Membrane</keyword>
<comment type="subcellular location">
    <subcellularLocation>
        <location evidence="1">Membrane</location>
        <topology evidence="1">Multi-pass membrane protein</topology>
    </subcellularLocation>
</comment>
<accession>A0A016SBA3</accession>
<evidence type="ECO:0008006" key="9">
    <source>
        <dbReference type="Google" id="ProtNLM"/>
    </source>
</evidence>
<keyword evidence="4 6" id="KW-1133">Transmembrane helix</keyword>
<evidence type="ECO:0000256" key="6">
    <source>
        <dbReference type="SAM" id="Phobius"/>
    </source>
</evidence>
<feature type="transmembrane region" description="Helical" evidence="6">
    <location>
        <begin position="132"/>
        <end position="152"/>
    </location>
</feature>
<dbReference type="PANTHER" id="PTHR31216:SF11">
    <property type="entry name" value="SERPENTINE RECEPTOR CLASS BETA-16-RELATED"/>
    <property type="match status" value="1"/>
</dbReference>
<dbReference type="Pfam" id="PF10292">
    <property type="entry name" value="7TM_GPCR_Srab"/>
    <property type="match status" value="1"/>
</dbReference>
<feature type="transmembrane region" description="Helical" evidence="6">
    <location>
        <begin position="61"/>
        <end position="82"/>
    </location>
</feature>
<gene>
    <name evidence="7" type="primary">Acey_s0261.g560</name>
    <name evidence="7" type="ORF">Y032_0261g560</name>
</gene>
<dbReference type="EMBL" id="JARK01001597">
    <property type="protein sequence ID" value="EYB87534.1"/>
    <property type="molecule type" value="Genomic_DNA"/>
</dbReference>
<feature type="transmembrane region" description="Helical" evidence="6">
    <location>
        <begin position="315"/>
        <end position="333"/>
    </location>
</feature>
<evidence type="ECO:0000313" key="7">
    <source>
        <dbReference type="EMBL" id="EYB87534.1"/>
    </source>
</evidence>
<dbReference type="InterPro" id="IPR019408">
    <property type="entry name" value="7TM_GPCR_serpentine_rcpt_Srab"/>
</dbReference>
<reference evidence="8" key="1">
    <citation type="journal article" date="2015" name="Nat. Genet.">
        <title>The genome and transcriptome of the zoonotic hookworm Ancylostoma ceylanicum identify infection-specific gene families.</title>
        <authorList>
            <person name="Schwarz E.M."/>
            <person name="Hu Y."/>
            <person name="Antoshechkin I."/>
            <person name="Miller M.M."/>
            <person name="Sternberg P.W."/>
            <person name="Aroian R.V."/>
        </authorList>
    </citation>
    <scope>NUCLEOTIDE SEQUENCE</scope>
    <source>
        <strain evidence="8">HY135</strain>
    </source>
</reference>
<evidence type="ECO:0000313" key="8">
    <source>
        <dbReference type="Proteomes" id="UP000024635"/>
    </source>
</evidence>
<comment type="caution">
    <text evidence="7">The sequence shown here is derived from an EMBL/GenBank/DDBJ whole genome shotgun (WGS) entry which is preliminary data.</text>
</comment>
<keyword evidence="3 6" id="KW-0812">Transmembrane</keyword>
<proteinExistence type="inferred from homology"/>
<feature type="transmembrane region" description="Helical" evidence="6">
    <location>
        <begin position="223"/>
        <end position="248"/>
    </location>
</feature>
<feature type="transmembrane region" description="Helical" evidence="6">
    <location>
        <begin position="269"/>
        <end position="295"/>
    </location>
</feature>
<dbReference type="PRINTS" id="PR00699">
    <property type="entry name" value="TMPROTEINSRB"/>
</dbReference>
<feature type="transmembrane region" description="Helical" evidence="6">
    <location>
        <begin position="94"/>
        <end position="120"/>
    </location>
</feature>
<organism evidence="7 8">
    <name type="scientific">Ancylostoma ceylanicum</name>
    <dbReference type="NCBI Taxonomy" id="53326"/>
    <lineage>
        <taxon>Eukaryota</taxon>
        <taxon>Metazoa</taxon>
        <taxon>Ecdysozoa</taxon>
        <taxon>Nematoda</taxon>
        <taxon>Chromadorea</taxon>
        <taxon>Rhabditida</taxon>
        <taxon>Rhabditina</taxon>
        <taxon>Rhabditomorpha</taxon>
        <taxon>Strongyloidea</taxon>
        <taxon>Ancylostomatidae</taxon>
        <taxon>Ancylostomatinae</taxon>
        <taxon>Ancylostoma</taxon>
    </lineage>
</organism>
<dbReference type="PANTHER" id="PTHR31216">
    <property type="entry name" value="SERPENTINE RECEPTOR CLASS BETA-1-RELATED-RELATED"/>
    <property type="match status" value="1"/>
</dbReference>
<comment type="similarity">
    <text evidence="2">Belongs to the nematode receptor-like protein srb family.</text>
</comment>
<dbReference type="Proteomes" id="UP000024635">
    <property type="component" value="Unassembled WGS sequence"/>
</dbReference>
<dbReference type="AlphaFoldDB" id="A0A016SBA3"/>
<dbReference type="GO" id="GO:0016020">
    <property type="term" value="C:membrane"/>
    <property type="evidence" value="ECO:0007669"/>
    <property type="project" value="UniProtKB-SubCell"/>
</dbReference>
<name>A0A016SBA3_9BILA</name>
<evidence type="ECO:0000256" key="1">
    <source>
        <dbReference type="ARBA" id="ARBA00004141"/>
    </source>
</evidence>
<sequence length="367" mass="42534">MIDVLCDCTIAARPEREKWGEHDPSERLEKSNMSSAMPSILDDQFCYENGVLIVTTGYYRFSLSFSLVISIISATYLIYFFHRHYRNLSFHWNIKVLLFSLYLCCFLYACLNIFMKVHYLLLPFLLSTPCQIFLPLIVYLCTHLPVIFILFISQYIQIAMIFERCVATISVQNYEYGYRKLAVMLLVAAVIATLATMLVLYQGERFDGLYLNGRMLPLGTYKVANLVIIVLLCVNFVGLVSAIVLHFINRKRRIRTTLSSKFQTLENRVTSDLLFWVSSIQFATFVLTDIATLIVRIFLPGSRFATAFKENADLFNIYSLFLPILTTTYLTKVKKRRITDIRNNVNMKSNGNEGWRNYSAVTHDRWI</sequence>
<dbReference type="GO" id="GO:0007606">
    <property type="term" value="P:sensory perception of chemical stimulus"/>
    <property type="evidence" value="ECO:0007669"/>
    <property type="project" value="InterPro"/>
</dbReference>
<dbReference type="OrthoDB" id="5847472at2759"/>
<evidence type="ECO:0000256" key="4">
    <source>
        <dbReference type="ARBA" id="ARBA00022989"/>
    </source>
</evidence>
<dbReference type="GO" id="GO:0004888">
    <property type="term" value="F:transmembrane signaling receptor activity"/>
    <property type="evidence" value="ECO:0007669"/>
    <property type="project" value="InterPro"/>
</dbReference>